<dbReference type="Gene3D" id="3.40.630.30">
    <property type="match status" value="1"/>
</dbReference>
<dbReference type="InterPro" id="IPR016181">
    <property type="entry name" value="Acyl_CoA_acyltransferase"/>
</dbReference>
<dbReference type="GO" id="GO:0044038">
    <property type="term" value="P:cell wall macromolecule biosynthetic process"/>
    <property type="evidence" value="ECO:0007669"/>
    <property type="project" value="InterPro"/>
</dbReference>
<name>A0A383B5I5_9ZZZZ</name>
<reference evidence="1" key="1">
    <citation type="submission" date="2018-05" db="EMBL/GenBank/DDBJ databases">
        <authorList>
            <person name="Lanie J.A."/>
            <person name="Ng W.-L."/>
            <person name="Kazmierczak K.M."/>
            <person name="Andrzejewski T.M."/>
            <person name="Davidsen T.M."/>
            <person name="Wayne K.J."/>
            <person name="Tettelin H."/>
            <person name="Glass J.I."/>
            <person name="Rusch D."/>
            <person name="Podicherti R."/>
            <person name="Tsui H.-C.T."/>
            <person name="Winkler M.E."/>
        </authorList>
    </citation>
    <scope>NUCLEOTIDE SEQUENCE</scope>
</reference>
<dbReference type="GO" id="GO:0016755">
    <property type="term" value="F:aminoacyltransferase activity"/>
    <property type="evidence" value="ECO:0007669"/>
    <property type="project" value="InterPro"/>
</dbReference>
<dbReference type="SUPFAM" id="SSF55729">
    <property type="entry name" value="Acyl-CoA N-acyltransferases (Nat)"/>
    <property type="match status" value="1"/>
</dbReference>
<evidence type="ECO:0000313" key="1">
    <source>
        <dbReference type="EMBL" id="SVE15367.1"/>
    </source>
</evidence>
<feature type="non-terminal residue" evidence="1">
    <location>
        <position position="1"/>
    </location>
</feature>
<sequence>YISSMIDIRNNKNSITYLHSRKRRYIKNYLSNNEFTIKWENNFEHFYPILIENKKKHNIKPTHSLNELIKLNKILPKKLHLLLLYYKNELIGGTLNIIANKRSGIVFYNMINFNYKNLQPAAIQIFESINWAKKYNLDFLDLGVSQQPKEKNPLTPHLSLIYFKEQLGASATIRKAFQKTIN</sequence>
<organism evidence="1">
    <name type="scientific">marine metagenome</name>
    <dbReference type="NCBI Taxonomy" id="408172"/>
    <lineage>
        <taxon>unclassified sequences</taxon>
        <taxon>metagenomes</taxon>
        <taxon>ecological metagenomes</taxon>
    </lineage>
</organism>
<evidence type="ECO:0008006" key="2">
    <source>
        <dbReference type="Google" id="ProtNLM"/>
    </source>
</evidence>
<accession>A0A383B5I5</accession>
<proteinExistence type="predicted"/>
<dbReference type="InterPro" id="IPR003447">
    <property type="entry name" value="FEMABX"/>
</dbReference>
<dbReference type="PROSITE" id="PS51191">
    <property type="entry name" value="FEMABX"/>
    <property type="match status" value="1"/>
</dbReference>
<protein>
    <recommendedName>
        <fullName evidence="2">BioF2-like acetyltransferase domain-containing protein</fullName>
    </recommendedName>
</protein>
<gene>
    <name evidence="1" type="ORF">METZ01_LOCUS468221</name>
</gene>
<dbReference type="EMBL" id="UINC01197738">
    <property type="protein sequence ID" value="SVE15367.1"/>
    <property type="molecule type" value="Genomic_DNA"/>
</dbReference>
<dbReference type="AlphaFoldDB" id="A0A383B5I5"/>